<dbReference type="PANTHER" id="PTHR14741">
    <property type="entry name" value="S-ADENOSYLMETHIONINE-DEPENDENT METHYLTRANSFERASE RELATED"/>
    <property type="match status" value="1"/>
</dbReference>
<dbReference type="GO" id="GO:0071164">
    <property type="term" value="F:RNA cap trimethylguanosine synthase activity"/>
    <property type="evidence" value="ECO:0007669"/>
    <property type="project" value="TreeGrafter"/>
</dbReference>
<reference evidence="2" key="1">
    <citation type="submission" date="2022-11" db="EMBL/GenBank/DDBJ databases">
        <title>Chromosome-level genome of Pogonophryne albipinna.</title>
        <authorList>
            <person name="Jo E."/>
        </authorList>
    </citation>
    <scope>NUCLEOTIDE SEQUENCE</scope>
    <source>
        <strain evidence="2">SGF0006</strain>
        <tissue evidence="2">Muscle</tissue>
    </source>
</reference>
<accession>A0AAD6FK39</accession>
<dbReference type="InterPro" id="IPR029063">
    <property type="entry name" value="SAM-dependent_MTases_sf"/>
</dbReference>
<comment type="caution">
    <text evidence="2">The sequence shown here is derived from an EMBL/GenBank/DDBJ whole genome shotgun (WGS) entry which is preliminary data.</text>
</comment>
<organism evidence="2 3">
    <name type="scientific">Pogonophryne albipinna</name>
    <dbReference type="NCBI Taxonomy" id="1090488"/>
    <lineage>
        <taxon>Eukaryota</taxon>
        <taxon>Metazoa</taxon>
        <taxon>Chordata</taxon>
        <taxon>Craniata</taxon>
        <taxon>Vertebrata</taxon>
        <taxon>Euteleostomi</taxon>
        <taxon>Actinopterygii</taxon>
        <taxon>Neopterygii</taxon>
        <taxon>Teleostei</taxon>
        <taxon>Neoteleostei</taxon>
        <taxon>Acanthomorphata</taxon>
        <taxon>Eupercaria</taxon>
        <taxon>Perciformes</taxon>
        <taxon>Notothenioidei</taxon>
        <taxon>Pogonophryne</taxon>
    </lineage>
</organism>
<feature type="region of interest" description="Disordered" evidence="1">
    <location>
        <begin position="1"/>
        <end position="40"/>
    </location>
</feature>
<sequence length="521" mass="57540">MANMGLPLAFGSSSKQRRGGRRSNRKPASCWEESTEEEGDLQVNNKVAVCDSMKETTEETQAAGWEAYWAEQGEALLWSSWLEKLPETDPGSGTAPWDDPHSKAAWDTHAAETYYSYWDQYSYWAAQGWSAEQPAWEGNTGGVGGTETEGGRDGQTEDQQRAEEEEALRDDAEGLKDLFAHSCTLGVSDSEAECVSVCDIRQQSERELCVSDRPSDGGSDHRRHAASSQGHTAQQTDSQHAPGGADRQSGNRKATSNGEDDDEHHKPPGGGGAEVKRSHELDVEESPNLTPEEAWSKLGLKHNPEPLFQRVLSFRGGAAQKRPRQWLTKGAVRSVNKHTRFSEAGGDHTPPQNRTALHKVKNFLEKNRKETQVTPCDRCETGGGSTQEARAEGGDKEAEEGDKEAEEGDKEAEEEKEEGSLDLISSLDAEKNLTCGTAESERTCLEIPDRLMADAPEGNTESALAKYWAQRYRLFSRFDEGIRLDREGWFSVTPERIAEHIALRVEHSFPDSQLIIDAFCG</sequence>
<feature type="compositionally biased region" description="Basic and acidic residues" evidence="1">
    <location>
        <begin position="205"/>
        <end position="220"/>
    </location>
</feature>
<protein>
    <recommendedName>
        <fullName evidence="4">Trimethylguanosine synthase</fullName>
    </recommendedName>
</protein>
<dbReference type="Proteomes" id="UP001219934">
    <property type="component" value="Unassembled WGS sequence"/>
</dbReference>
<evidence type="ECO:0000313" key="3">
    <source>
        <dbReference type="Proteomes" id="UP001219934"/>
    </source>
</evidence>
<feature type="compositionally biased region" description="Gly residues" evidence="1">
    <location>
        <begin position="139"/>
        <end position="148"/>
    </location>
</feature>
<feature type="compositionally biased region" description="Acidic residues" evidence="1">
    <location>
        <begin position="397"/>
        <end position="417"/>
    </location>
</feature>
<evidence type="ECO:0000256" key="1">
    <source>
        <dbReference type="SAM" id="MobiDB-lite"/>
    </source>
</evidence>
<feature type="compositionally biased region" description="Polar residues" evidence="1">
    <location>
        <begin position="226"/>
        <end position="239"/>
    </location>
</feature>
<feature type="non-terminal residue" evidence="2">
    <location>
        <position position="1"/>
    </location>
</feature>
<feature type="region of interest" description="Disordered" evidence="1">
    <location>
        <begin position="205"/>
        <end position="293"/>
    </location>
</feature>
<dbReference type="GO" id="GO:0005634">
    <property type="term" value="C:nucleus"/>
    <property type="evidence" value="ECO:0007669"/>
    <property type="project" value="TreeGrafter"/>
</dbReference>
<dbReference type="PANTHER" id="PTHR14741:SF32">
    <property type="entry name" value="TRIMETHYLGUANOSINE SYNTHASE"/>
    <property type="match status" value="1"/>
</dbReference>
<dbReference type="AlphaFoldDB" id="A0AAD6FK39"/>
<keyword evidence="3" id="KW-1185">Reference proteome</keyword>
<proteinExistence type="predicted"/>
<feature type="region of interest" description="Disordered" evidence="1">
    <location>
        <begin position="365"/>
        <end position="420"/>
    </location>
</feature>
<evidence type="ECO:0000313" key="2">
    <source>
        <dbReference type="EMBL" id="KAJ4936400.1"/>
    </source>
</evidence>
<gene>
    <name evidence="2" type="ORF">JOQ06_000994</name>
</gene>
<dbReference type="Gene3D" id="3.40.50.150">
    <property type="entry name" value="Vaccinia Virus protein VP39"/>
    <property type="match status" value="1"/>
</dbReference>
<dbReference type="EMBL" id="JAPTMU010000010">
    <property type="protein sequence ID" value="KAJ4936400.1"/>
    <property type="molecule type" value="Genomic_DNA"/>
</dbReference>
<feature type="compositionally biased region" description="Basic residues" evidence="1">
    <location>
        <begin position="15"/>
        <end position="25"/>
    </location>
</feature>
<feature type="compositionally biased region" description="Basic and acidic residues" evidence="1">
    <location>
        <begin position="149"/>
        <end position="162"/>
    </location>
</feature>
<name>A0AAD6FK39_9TELE</name>
<feature type="region of interest" description="Disordered" evidence="1">
    <location>
        <begin position="134"/>
        <end position="173"/>
    </location>
</feature>
<evidence type="ECO:0008006" key="4">
    <source>
        <dbReference type="Google" id="ProtNLM"/>
    </source>
</evidence>